<evidence type="ECO:0000256" key="2">
    <source>
        <dbReference type="ARBA" id="ARBA00022723"/>
    </source>
</evidence>
<dbReference type="InterPro" id="IPR001060">
    <property type="entry name" value="FCH_dom"/>
</dbReference>
<dbReference type="GO" id="GO:0030036">
    <property type="term" value="P:actin cytoskeleton organization"/>
    <property type="evidence" value="ECO:0007669"/>
    <property type="project" value="UniProtKB-ARBA"/>
</dbReference>
<dbReference type="Pfam" id="PF14604">
    <property type="entry name" value="SH3_9"/>
    <property type="match status" value="2"/>
</dbReference>
<feature type="region of interest" description="Disordered" evidence="11">
    <location>
        <begin position="605"/>
        <end position="645"/>
    </location>
</feature>
<feature type="compositionally biased region" description="Low complexity" evidence="11">
    <location>
        <begin position="377"/>
        <end position="399"/>
    </location>
</feature>
<evidence type="ECO:0000259" key="13">
    <source>
        <dbReference type="PROSITE" id="PS50081"/>
    </source>
</evidence>
<dbReference type="Pfam" id="PF07282">
    <property type="entry name" value="Cas12f1-like_TNB"/>
    <property type="match status" value="1"/>
</dbReference>
<dbReference type="EMBL" id="JAAAUY010000226">
    <property type="protein sequence ID" value="KAF9333019.1"/>
    <property type="molecule type" value="Genomic_DNA"/>
</dbReference>
<dbReference type="InterPro" id="IPR002219">
    <property type="entry name" value="PKC_DAG/PE"/>
</dbReference>
<evidence type="ECO:0000256" key="10">
    <source>
        <dbReference type="PROSITE-ProRule" id="PRU01077"/>
    </source>
</evidence>
<dbReference type="PANTHER" id="PTHR15735">
    <property type="entry name" value="FCH AND DOUBLE SH3 DOMAINS PROTEIN"/>
    <property type="match status" value="1"/>
</dbReference>
<keyword evidence="16" id="KW-1185">Reference proteome</keyword>
<dbReference type="PRINTS" id="PR00452">
    <property type="entry name" value="SH3DOMAIN"/>
</dbReference>
<dbReference type="InterPro" id="IPR046349">
    <property type="entry name" value="C1-like_sf"/>
</dbReference>
<feature type="domain" description="SH3" evidence="12">
    <location>
        <begin position="1048"/>
        <end position="1106"/>
    </location>
</feature>
<feature type="compositionally biased region" description="Basic and acidic residues" evidence="11">
    <location>
        <begin position="606"/>
        <end position="645"/>
    </location>
</feature>
<dbReference type="SUPFAM" id="SSF57889">
    <property type="entry name" value="Cysteine-rich domain"/>
    <property type="match status" value="1"/>
</dbReference>
<dbReference type="PROSITE" id="PS50002">
    <property type="entry name" value="SH3"/>
    <property type="match status" value="2"/>
</dbReference>
<dbReference type="CDD" id="cd20824">
    <property type="entry name" value="C1_SpBZZ1-like"/>
    <property type="match status" value="1"/>
</dbReference>
<evidence type="ECO:0000256" key="11">
    <source>
        <dbReference type="SAM" id="MobiDB-lite"/>
    </source>
</evidence>
<accession>A0A9P5VN02</accession>
<dbReference type="CDD" id="cd11912">
    <property type="entry name" value="SH3_Bzz1_1"/>
    <property type="match status" value="1"/>
</dbReference>
<keyword evidence="2" id="KW-0479">Metal-binding</keyword>
<keyword evidence="4 10" id="KW-0175">Coiled coil</keyword>
<dbReference type="InterPro" id="IPR035459">
    <property type="entry name" value="Bzz1_SH3_1"/>
</dbReference>
<organism evidence="15 16">
    <name type="scientific">Podila minutissima</name>
    <dbReference type="NCBI Taxonomy" id="64525"/>
    <lineage>
        <taxon>Eukaryota</taxon>
        <taxon>Fungi</taxon>
        <taxon>Fungi incertae sedis</taxon>
        <taxon>Mucoromycota</taxon>
        <taxon>Mortierellomycotina</taxon>
        <taxon>Mortierellomycetes</taxon>
        <taxon>Mortierellales</taxon>
        <taxon>Mortierellaceae</taxon>
        <taxon>Podila</taxon>
    </lineage>
</organism>
<evidence type="ECO:0000256" key="8">
    <source>
        <dbReference type="ARBA" id="ARBA00074946"/>
    </source>
</evidence>
<evidence type="ECO:0000256" key="9">
    <source>
        <dbReference type="PROSITE-ProRule" id="PRU00192"/>
    </source>
</evidence>
<comment type="function">
    <text evidence="6">Plays a role in endocytosis and trafficking to the vacuole. Functions with type I myosins to restore polarity of the actin cytoskeleton after NaCl stress.</text>
</comment>
<dbReference type="Gene3D" id="1.20.1270.60">
    <property type="entry name" value="Arfaptin homology (AH) domain/BAR domain"/>
    <property type="match status" value="1"/>
</dbReference>
<dbReference type="InterPro" id="IPR031160">
    <property type="entry name" value="F_BAR_dom"/>
</dbReference>
<dbReference type="Pfam" id="PF00611">
    <property type="entry name" value="FCH"/>
    <property type="match status" value="1"/>
</dbReference>
<evidence type="ECO:0000256" key="6">
    <source>
        <dbReference type="ARBA" id="ARBA00054085"/>
    </source>
</evidence>
<dbReference type="PANTHER" id="PTHR15735:SF21">
    <property type="entry name" value="PROTEIN NERVOUS WRECK"/>
    <property type="match status" value="1"/>
</dbReference>
<dbReference type="GO" id="GO:0030833">
    <property type="term" value="P:regulation of actin filament polymerization"/>
    <property type="evidence" value="ECO:0007669"/>
    <property type="project" value="TreeGrafter"/>
</dbReference>
<protein>
    <recommendedName>
        <fullName evidence="8">Protein BZZ1</fullName>
    </recommendedName>
</protein>
<dbReference type="InterPro" id="IPR010095">
    <property type="entry name" value="Cas12f1-like_TNB"/>
</dbReference>
<dbReference type="Pfam" id="PF00130">
    <property type="entry name" value="C1_1"/>
    <property type="match status" value="1"/>
</dbReference>
<evidence type="ECO:0000256" key="1">
    <source>
        <dbReference type="ARBA" id="ARBA00022443"/>
    </source>
</evidence>
<dbReference type="Gene3D" id="6.10.140.470">
    <property type="match status" value="1"/>
</dbReference>
<feature type="compositionally biased region" description="Polar residues" evidence="11">
    <location>
        <begin position="422"/>
        <end position="441"/>
    </location>
</feature>
<feature type="domain" description="F-BAR" evidence="14">
    <location>
        <begin position="464"/>
        <end position="741"/>
    </location>
</feature>
<dbReference type="InterPro" id="IPR020454">
    <property type="entry name" value="DAG/PE-bd"/>
</dbReference>
<dbReference type="PRINTS" id="PR00008">
    <property type="entry name" value="DAGPEDOMAIN"/>
</dbReference>
<keyword evidence="1 9" id="KW-0728">SH3 domain</keyword>
<feature type="domain" description="Phorbol-ester/DAG-type" evidence="13">
    <location>
        <begin position="871"/>
        <end position="921"/>
    </location>
</feature>
<dbReference type="PROSITE" id="PS00479">
    <property type="entry name" value="ZF_DAG_PE_1"/>
    <property type="match status" value="1"/>
</dbReference>
<proteinExistence type="inferred from homology"/>
<feature type="region of interest" description="Disordered" evidence="11">
    <location>
        <begin position="366"/>
        <end position="452"/>
    </location>
</feature>
<evidence type="ECO:0000259" key="14">
    <source>
        <dbReference type="PROSITE" id="PS51741"/>
    </source>
</evidence>
<dbReference type="SMART" id="SM00055">
    <property type="entry name" value="FCH"/>
    <property type="match status" value="1"/>
</dbReference>
<dbReference type="InterPro" id="IPR027267">
    <property type="entry name" value="AH/BAR_dom_sf"/>
</dbReference>
<dbReference type="Gene3D" id="2.30.30.40">
    <property type="entry name" value="SH3 Domains"/>
    <property type="match status" value="2"/>
</dbReference>
<sequence length="1106" mass="123335">MLPLKVSQVNKDQLPLRLTSTVGGIDYYLQEIRNVIMTKEDVVRLWPGVQPEKIETLTLDGGLACIIGTFADIPEDSQVNGKGKEVDWTHSTMEGIIATSVEPTTFSTSSTPLPVPISVSTPDQQSTNLPMVSSRTVFCNLVVKQKAVYQPTFWFHWWLEGEKQKLLDMGEEQETIAGIETGLPPSKGEGASVINYTAELRQVEERLFEFYAGRDHLYKHYKWDMEHARQYEYQLLANHLFGIIGGSISLVRDPENPVLIGVGLGKFLMRSGLLSLDSSFLSFFVQKSLGYLVVGLNEYYTSKKCPQCGLFVAQVTLCHFYCPKCHVFHHHDVMAAENMVNIAQGYLEKQERPEYLQPVAEDGSLPWMKRAGTGPRTSSTITPGQGGSSSTSTSNQSPGCHKRSTTASSTTDGAPGRHKRSTIASNSSPARQGKEATSWNLMGSGEASVQRGRRHKATATYIGMCISPQRHDQIPVINQHLINGISFLNEFRDFCKERANIERDYAHRIETLVRKYQHKKEKKTTMTPTSGVPLSPLEPDFDPSLPDGTTTLRAWTSILNDTEALSKDRQMYSEALITRVYDPLKGLATKKDEARKKHIHFAQKLLSERDRSAQERDKAKSRYDASCDEVESSKQKQERAYDEKNQEKLRKTYYQDILDMNNSKNSYILALQVLNTHRKKYYEQDLPELSNNMQVLDESRIEGLKGIWENYIGLESKLTTDTQAHLDSMVQAVRAVDASVDSAVFVRSQRIPWTLPPDQPFESSPTINDTEELVIDDNAQVFLSNKLMKLRRKQAQTTVDIQGRLKDMEGLQNLKEAYTGSNSMGDPEEVQENILETSRAITVLQTMSALYEAEINTIVQNMGETGVQNQPHDFKAASFTIPTSCDYCQSTIWGIAKQGFTCRDCGYNCHSKCEMKVPPNCSDVKGGAKAQRNSVIQPSSTFNTMSSLPPELAPVATPISELSPRPSTVVRDSGSNASLNQLQAHVIYDYDASGPAELSVRAGDVVVIVEPDDGSGWVACQLKGSQPGLIPASYIEIEQFYEAPSEASSVQQVRAMYDYDAQSDLELSIRQGDVIVLTSTNCSEGWWEGTLRGVTAQFPASYVEMI</sequence>
<dbReference type="PROSITE" id="PS51741">
    <property type="entry name" value="F_BAR"/>
    <property type="match status" value="1"/>
</dbReference>
<dbReference type="GO" id="GO:0046872">
    <property type="term" value="F:metal ion binding"/>
    <property type="evidence" value="ECO:0007669"/>
    <property type="project" value="UniProtKB-KW"/>
</dbReference>
<dbReference type="SUPFAM" id="SSF103657">
    <property type="entry name" value="BAR/IMD domain-like"/>
    <property type="match status" value="1"/>
</dbReference>
<keyword evidence="5" id="KW-0238">DNA-binding</keyword>
<evidence type="ECO:0000256" key="4">
    <source>
        <dbReference type="ARBA" id="ARBA00023054"/>
    </source>
</evidence>
<evidence type="ECO:0000256" key="3">
    <source>
        <dbReference type="ARBA" id="ARBA00022833"/>
    </source>
</evidence>
<dbReference type="InterPro" id="IPR057870">
    <property type="entry name" value="HR1_TOCA"/>
</dbReference>
<dbReference type="AlphaFoldDB" id="A0A9P5VN02"/>
<feature type="domain" description="SH3" evidence="12">
    <location>
        <begin position="979"/>
        <end position="1040"/>
    </location>
</feature>
<evidence type="ECO:0000256" key="5">
    <source>
        <dbReference type="ARBA" id="ARBA00023125"/>
    </source>
</evidence>
<dbReference type="Proteomes" id="UP000696485">
    <property type="component" value="Unassembled WGS sequence"/>
</dbReference>
<dbReference type="SMART" id="SM00326">
    <property type="entry name" value="SH3"/>
    <property type="match status" value="2"/>
</dbReference>
<name>A0A9P5VN02_9FUNG</name>
<dbReference type="SUPFAM" id="SSF50044">
    <property type="entry name" value="SH3-domain"/>
    <property type="match status" value="2"/>
</dbReference>
<keyword evidence="3" id="KW-0862">Zinc</keyword>
<dbReference type="PROSITE" id="PS50081">
    <property type="entry name" value="ZF_DAG_PE_2"/>
    <property type="match status" value="1"/>
</dbReference>
<dbReference type="FunFam" id="1.20.1270.60:FF:000060">
    <property type="entry name" value="Actin polymerization protein Bzz1"/>
    <property type="match status" value="1"/>
</dbReference>
<dbReference type="InterPro" id="IPR001452">
    <property type="entry name" value="SH3_domain"/>
</dbReference>
<comment type="similarity">
    <text evidence="7">Belongs to the BZZ1 family.</text>
</comment>
<comment type="caution">
    <text evidence="15">The sequence shown here is derived from an EMBL/GenBank/DDBJ whole genome shotgun (WGS) entry which is preliminary data.</text>
</comment>
<dbReference type="Pfam" id="PF25610">
    <property type="entry name" value="HR1_TOCA"/>
    <property type="match status" value="1"/>
</dbReference>
<evidence type="ECO:0000313" key="16">
    <source>
        <dbReference type="Proteomes" id="UP000696485"/>
    </source>
</evidence>
<gene>
    <name evidence="15" type="ORF">BG006_004086</name>
</gene>
<evidence type="ECO:0000256" key="7">
    <source>
        <dbReference type="ARBA" id="ARBA00061387"/>
    </source>
</evidence>
<dbReference type="Gene3D" id="3.30.60.20">
    <property type="match status" value="1"/>
</dbReference>
<dbReference type="SMART" id="SM00109">
    <property type="entry name" value="C1"/>
    <property type="match status" value="1"/>
</dbReference>
<dbReference type="GO" id="GO:0003677">
    <property type="term" value="F:DNA binding"/>
    <property type="evidence" value="ECO:0007669"/>
    <property type="project" value="UniProtKB-KW"/>
</dbReference>
<reference evidence="15" key="1">
    <citation type="journal article" date="2020" name="Fungal Divers.">
        <title>Resolving the Mortierellaceae phylogeny through synthesis of multi-gene phylogenetics and phylogenomics.</title>
        <authorList>
            <person name="Vandepol N."/>
            <person name="Liber J."/>
            <person name="Desiro A."/>
            <person name="Na H."/>
            <person name="Kennedy M."/>
            <person name="Barry K."/>
            <person name="Grigoriev I.V."/>
            <person name="Miller A.N."/>
            <person name="O'Donnell K."/>
            <person name="Stajich J.E."/>
            <person name="Bonito G."/>
        </authorList>
    </citation>
    <scope>NUCLEOTIDE SEQUENCE</scope>
    <source>
        <strain evidence="15">NVP1</strain>
    </source>
</reference>
<dbReference type="InterPro" id="IPR036028">
    <property type="entry name" value="SH3-like_dom_sf"/>
</dbReference>
<evidence type="ECO:0000259" key="12">
    <source>
        <dbReference type="PROSITE" id="PS50002"/>
    </source>
</evidence>
<dbReference type="GO" id="GO:0030864">
    <property type="term" value="C:cortical actin cytoskeleton"/>
    <property type="evidence" value="ECO:0007669"/>
    <property type="project" value="UniProtKB-ARBA"/>
</dbReference>
<evidence type="ECO:0000313" key="15">
    <source>
        <dbReference type="EMBL" id="KAF9333019.1"/>
    </source>
</evidence>